<evidence type="ECO:0000256" key="4">
    <source>
        <dbReference type="SAM" id="MobiDB-lite"/>
    </source>
</evidence>
<dbReference type="InterPro" id="IPR036259">
    <property type="entry name" value="MFS_trans_sf"/>
</dbReference>
<feature type="transmembrane region" description="Helical" evidence="5">
    <location>
        <begin position="140"/>
        <end position="161"/>
    </location>
</feature>
<evidence type="ECO:0000313" key="7">
    <source>
        <dbReference type="EMBL" id="PNV68501.1"/>
    </source>
</evidence>
<proteinExistence type="predicted"/>
<keyword evidence="1" id="KW-0805">Transcription regulation</keyword>
<dbReference type="OrthoDB" id="3170315at2"/>
<evidence type="ECO:0000256" key="2">
    <source>
        <dbReference type="ARBA" id="ARBA00023125"/>
    </source>
</evidence>
<evidence type="ECO:0000259" key="6">
    <source>
        <dbReference type="PROSITE" id="PS50043"/>
    </source>
</evidence>
<dbReference type="Proteomes" id="UP000236197">
    <property type="component" value="Unassembled WGS sequence"/>
</dbReference>
<dbReference type="Pfam" id="PF00196">
    <property type="entry name" value="GerE"/>
    <property type="match status" value="1"/>
</dbReference>
<organism evidence="7 8">
    <name type="scientific">Enteroscipio rubneri</name>
    <dbReference type="NCBI Taxonomy" id="2070686"/>
    <lineage>
        <taxon>Bacteria</taxon>
        <taxon>Bacillati</taxon>
        <taxon>Actinomycetota</taxon>
        <taxon>Coriobacteriia</taxon>
        <taxon>Eggerthellales</taxon>
        <taxon>Eggerthellaceae</taxon>
        <taxon>Enteroscipio</taxon>
    </lineage>
</organism>
<name>A0A2K2UDV0_9ACTN</name>
<accession>A0A2K2UDV0</accession>
<evidence type="ECO:0000256" key="3">
    <source>
        <dbReference type="ARBA" id="ARBA00023163"/>
    </source>
</evidence>
<dbReference type="PRINTS" id="PR00038">
    <property type="entry name" value="HTHLUXR"/>
</dbReference>
<keyword evidence="5" id="KW-0812">Transmembrane</keyword>
<dbReference type="GO" id="GO:0003677">
    <property type="term" value="F:DNA binding"/>
    <property type="evidence" value="ECO:0007669"/>
    <property type="project" value="UniProtKB-KW"/>
</dbReference>
<feature type="region of interest" description="Disordered" evidence="4">
    <location>
        <begin position="440"/>
        <end position="512"/>
    </location>
</feature>
<feature type="transmembrane region" description="Helical" evidence="5">
    <location>
        <begin position="367"/>
        <end position="391"/>
    </location>
</feature>
<keyword evidence="8" id="KW-1185">Reference proteome</keyword>
<evidence type="ECO:0000313" key="8">
    <source>
        <dbReference type="Proteomes" id="UP000236197"/>
    </source>
</evidence>
<dbReference type="InterPro" id="IPR000792">
    <property type="entry name" value="Tscrpt_reg_LuxR_C"/>
</dbReference>
<dbReference type="SMART" id="SM00421">
    <property type="entry name" value="HTH_LUXR"/>
    <property type="match status" value="1"/>
</dbReference>
<feature type="transmembrane region" description="Helical" evidence="5">
    <location>
        <begin position="80"/>
        <end position="101"/>
    </location>
</feature>
<keyword evidence="2" id="KW-0238">DNA-binding</keyword>
<evidence type="ECO:0000256" key="5">
    <source>
        <dbReference type="SAM" id="Phobius"/>
    </source>
</evidence>
<feature type="transmembrane region" description="Helical" evidence="5">
    <location>
        <begin position="167"/>
        <end position="186"/>
    </location>
</feature>
<feature type="transmembrane region" description="Helical" evidence="5">
    <location>
        <begin position="214"/>
        <end position="235"/>
    </location>
</feature>
<dbReference type="GO" id="GO:0006355">
    <property type="term" value="P:regulation of DNA-templated transcription"/>
    <property type="evidence" value="ECO:0007669"/>
    <property type="project" value="InterPro"/>
</dbReference>
<keyword evidence="5" id="KW-0472">Membrane</keyword>
<feature type="domain" description="HTH luxR-type" evidence="6">
    <location>
        <begin position="524"/>
        <end position="589"/>
    </location>
</feature>
<feature type="transmembrane region" description="Helical" evidence="5">
    <location>
        <begin position="333"/>
        <end position="355"/>
    </location>
</feature>
<feature type="compositionally biased region" description="Basic and acidic residues" evidence="4">
    <location>
        <begin position="467"/>
        <end position="485"/>
    </location>
</feature>
<feature type="transmembrane region" description="Helical" evidence="5">
    <location>
        <begin position="20"/>
        <end position="40"/>
    </location>
</feature>
<dbReference type="PANTHER" id="PTHR44688:SF16">
    <property type="entry name" value="DNA-BINDING TRANSCRIPTIONAL ACTIVATOR DEVR_DOSR"/>
    <property type="match status" value="1"/>
</dbReference>
<dbReference type="RefSeq" id="WP_103263827.1">
    <property type="nucleotide sequence ID" value="NZ_CABMLE010000001.1"/>
</dbReference>
<feature type="compositionally biased region" description="Basic and acidic residues" evidence="4">
    <location>
        <begin position="440"/>
        <end position="457"/>
    </location>
</feature>
<dbReference type="PANTHER" id="PTHR44688">
    <property type="entry name" value="DNA-BINDING TRANSCRIPTIONAL ACTIVATOR DEVR_DOSR"/>
    <property type="match status" value="1"/>
</dbReference>
<dbReference type="CDD" id="cd06170">
    <property type="entry name" value="LuxR_C_like"/>
    <property type="match status" value="1"/>
</dbReference>
<dbReference type="InterPro" id="IPR016032">
    <property type="entry name" value="Sig_transdc_resp-reg_C-effctor"/>
</dbReference>
<dbReference type="PROSITE" id="PS51257">
    <property type="entry name" value="PROKAR_LIPOPROTEIN"/>
    <property type="match status" value="1"/>
</dbReference>
<protein>
    <submittedName>
        <fullName evidence="7">Helix-turn-helix transcriptional regulator</fullName>
    </submittedName>
</protein>
<keyword evidence="3" id="KW-0804">Transcription</keyword>
<reference evidence="8" key="1">
    <citation type="submission" date="2018-01" db="EMBL/GenBank/DDBJ databases">
        <title>Rubneribacter badeniensis gen. nov., sp. nov., and Colonibacter rubneri, gen. nov., sp. nov., WGS of new members of the Eggerthellaceae.</title>
        <authorList>
            <person name="Danylec N."/>
            <person name="Stoll D.A."/>
            <person name="Doetsch A."/>
            <person name="Kulling S.E."/>
            <person name="Huch M."/>
        </authorList>
    </citation>
    <scope>NUCLEOTIDE SEQUENCE [LARGE SCALE GENOMIC DNA]</scope>
    <source>
        <strain evidence="8">ResAG-96</strain>
    </source>
</reference>
<dbReference type="EMBL" id="PPEK01000001">
    <property type="protein sequence ID" value="PNV68501.1"/>
    <property type="molecule type" value="Genomic_DNA"/>
</dbReference>
<feature type="transmembrane region" description="Helical" evidence="5">
    <location>
        <begin position="301"/>
        <end position="321"/>
    </location>
</feature>
<feature type="transmembrane region" description="Helical" evidence="5">
    <location>
        <begin position="241"/>
        <end position="264"/>
    </location>
</feature>
<sequence>MERRAEGAWGHAHVSSWGYACFLTVNATSTWGGIFPFLPLEFQTAEVTLTFFLAQALAFGGAFVASMLGAYCFPHGARRMLVSLSAVLVFSGSACLIAAMYVTAATLLLVAGGGVLLGIGCAGLFMLWQRYFASLPPEPGNLRLIVGTALAPLVYFSLYLVPIALTAFLVPLVFVPLCGLCIALSVREMRTDQPMFEDVPRQHPRVYRQAVADYWRSALCVGSLAFAGGVIRGIALLHEEIATVVNSASMVGSLVSAVVLLVLWYRMSFRFGLTSVFRVTYPLVITGFLLLPFLGGAYLNLFAAFMYMVFSLVQMLMMMQCAQVSRDRGINPVFIYGFFGGIAYIMQSMGFLLGWVSDFVSMGGREWLFFVAVVSSWVLGLTLLAASGTLFKPLASKGTVSADPIEFLPLAREGEAAIVHAGEEAASRARWLTDAGERGGRIAEKRGEGTTDARRGVGADGRCSAGGDRRCGAETESRRGVREGRCGTGAADPERPLPKARRNRPSASEDAGVIRDRTSKQCRALQERFGLSSRETEVMELIARGNSMAAIAERLVISENTVRTHAKHIYTKLDIHKRQELLDMLHELDG</sequence>
<dbReference type="AlphaFoldDB" id="A0A2K2UDV0"/>
<feature type="transmembrane region" description="Helical" evidence="5">
    <location>
        <begin position="52"/>
        <end position="73"/>
    </location>
</feature>
<dbReference type="SUPFAM" id="SSF103473">
    <property type="entry name" value="MFS general substrate transporter"/>
    <property type="match status" value="1"/>
</dbReference>
<gene>
    <name evidence="7" type="ORF">C2L71_00485</name>
</gene>
<dbReference type="SUPFAM" id="SSF46894">
    <property type="entry name" value="C-terminal effector domain of the bipartite response regulators"/>
    <property type="match status" value="1"/>
</dbReference>
<feature type="transmembrane region" description="Helical" evidence="5">
    <location>
        <begin position="107"/>
        <end position="128"/>
    </location>
</feature>
<dbReference type="PROSITE" id="PS50043">
    <property type="entry name" value="HTH_LUXR_2"/>
    <property type="match status" value="1"/>
</dbReference>
<keyword evidence="5" id="KW-1133">Transmembrane helix</keyword>
<dbReference type="InterPro" id="IPR036388">
    <property type="entry name" value="WH-like_DNA-bd_sf"/>
</dbReference>
<comment type="caution">
    <text evidence="7">The sequence shown here is derived from an EMBL/GenBank/DDBJ whole genome shotgun (WGS) entry which is preliminary data.</text>
</comment>
<dbReference type="Gene3D" id="1.10.10.10">
    <property type="entry name" value="Winged helix-like DNA-binding domain superfamily/Winged helix DNA-binding domain"/>
    <property type="match status" value="1"/>
</dbReference>
<evidence type="ECO:0000256" key="1">
    <source>
        <dbReference type="ARBA" id="ARBA00023015"/>
    </source>
</evidence>